<evidence type="ECO:0000313" key="1">
    <source>
        <dbReference type="EMBL" id="TCG10734.1"/>
    </source>
</evidence>
<comment type="caution">
    <text evidence="1">The sequence shown here is derived from an EMBL/GenBank/DDBJ whole genome shotgun (WGS) entry which is preliminary data.</text>
</comment>
<dbReference type="Proteomes" id="UP000294192">
    <property type="component" value="Unassembled WGS sequence"/>
</dbReference>
<protein>
    <submittedName>
        <fullName evidence="1">Uncharacterized protein</fullName>
    </submittedName>
</protein>
<name>A0A4R0XJW0_9MOLU</name>
<gene>
    <name evidence="1" type="ORF">C4B24_04070</name>
</gene>
<organism evidence="1 2">
    <name type="scientific">Mycoplasma marinum</name>
    <dbReference type="NCBI Taxonomy" id="1937190"/>
    <lineage>
        <taxon>Bacteria</taxon>
        <taxon>Bacillati</taxon>
        <taxon>Mycoplasmatota</taxon>
        <taxon>Mollicutes</taxon>
        <taxon>Mycoplasmataceae</taxon>
        <taxon>Mycoplasma</taxon>
    </lineage>
</organism>
<sequence length="101" mass="11715">MEYVIVNYSLNQTYNVHKQVFIQIIEKAASNLKNELRIVNDIQANIFKLGSDVEFIIEIEVSKTAEVSQVILDFSKNIEERVVDVMNSKPSNIQIKVIRRF</sequence>
<dbReference type="OrthoDB" id="399374at2"/>
<evidence type="ECO:0000313" key="2">
    <source>
        <dbReference type="Proteomes" id="UP000294192"/>
    </source>
</evidence>
<proteinExistence type="predicted"/>
<dbReference type="NCBIfam" id="NF045836">
    <property type="entry name" value="MMB_0454_fam"/>
    <property type="match status" value="1"/>
</dbReference>
<accession>A0A4R0XJW0</accession>
<dbReference type="AlphaFoldDB" id="A0A4R0XJW0"/>
<dbReference type="EMBL" id="PSZO01000023">
    <property type="protein sequence ID" value="TCG10734.1"/>
    <property type="molecule type" value="Genomic_DNA"/>
</dbReference>
<reference evidence="1 2" key="1">
    <citation type="submission" date="2018-02" db="EMBL/GenBank/DDBJ databases">
        <title>Mycoplasma marinum and Mycoplasma todarodis sp. nov., moderately halophilic and psychrotolerant mycoplasmas isolated from cephalopods.</title>
        <authorList>
            <person name="Viver T."/>
        </authorList>
    </citation>
    <scope>NUCLEOTIDE SEQUENCE [LARGE SCALE GENOMIC DNA]</scope>
    <source>
        <strain evidence="1 2">PE</strain>
    </source>
</reference>
<keyword evidence="2" id="KW-1185">Reference proteome</keyword>
<dbReference type="RefSeq" id="WP_131599488.1">
    <property type="nucleotide sequence ID" value="NZ_CBDBYK010000020.1"/>
</dbReference>
<dbReference type="InterPro" id="IPR054781">
    <property type="entry name" value="Asp23-rel"/>
</dbReference>